<dbReference type="GeneID" id="106459079"/>
<evidence type="ECO:0000256" key="2">
    <source>
        <dbReference type="ARBA" id="ARBA00022737"/>
    </source>
</evidence>
<dbReference type="InterPro" id="IPR051844">
    <property type="entry name" value="USH2_Complex_Protein"/>
</dbReference>
<dbReference type="SMART" id="SM00228">
    <property type="entry name" value="PDZ"/>
    <property type="match status" value="3"/>
</dbReference>
<feature type="compositionally biased region" description="Basic and acidic residues" evidence="4">
    <location>
        <begin position="571"/>
        <end position="586"/>
    </location>
</feature>
<protein>
    <submittedName>
        <fullName evidence="7 8">Whirlin-like isoform X1</fullName>
    </submittedName>
</protein>
<feature type="region of interest" description="Disordered" evidence="4">
    <location>
        <begin position="328"/>
        <end position="361"/>
    </location>
</feature>
<dbReference type="Gene3D" id="1.20.1160.20">
    <property type="match status" value="1"/>
</dbReference>
<feature type="domain" description="PDZ" evidence="5">
    <location>
        <begin position="687"/>
        <end position="758"/>
    </location>
</feature>
<evidence type="ECO:0000313" key="8">
    <source>
        <dbReference type="RefSeq" id="XP_022241200.1"/>
    </source>
</evidence>
<dbReference type="Pfam" id="PF00595">
    <property type="entry name" value="PDZ"/>
    <property type="match status" value="3"/>
</dbReference>
<evidence type="ECO:0000313" key="7">
    <source>
        <dbReference type="RefSeq" id="XP_022241199.1"/>
    </source>
</evidence>
<comment type="subcellular location">
    <subcellularLocation>
        <location evidence="1">Cell projection</location>
    </subcellularLocation>
</comment>
<feature type="compositionally biased region" description="Low complexity" evidence="4">
    <location>
        <begin position="31"/>
        <end position="57"/>
    </location>
</feature>
<dbReference type="PANTHER" id="PTHR23116">
    <property type="entry name" value="PDZ DOMAIN CONTAINING WHIRLIN AND HARMONIN-RELATED"/>
    <property type="match status" value="1"/>
</dbReference>
<evidence type="ECO:0000259" key="5">
    <source>
        <dbReference type="PROSITE" id="PS50106"/>
    </source>
</evidence>
<feature type="domain" description="PDZ" evidence="5">
    <location>
        <begin position="99"/>
        <end position="183"/>
    </location>
</feature>
<dbReference type="CDD" id="cd00136">
    <property type="entry name" value="PDZ_canonical"/>
    <property type="match status" value="1"/>
</dbReference>
<feature type="compositionally biased region" description="Polar residues" evidence="4">
    <location>
        <begin position="617"/>
        <end position="626"/>
    </location>
</feature>
<dbReference type="InterPro" id="IPR036034">
    <property type="entry name" value="PDZ_sf"/>
</dbReference>
<keyword evidence="3" id="KW-0966">Cell projection</keyword>
<reference evidence="7 8" key="1">
    <citation type="submission" date="2025-05" db="UniProtKB">
        <authorList>
            <consortium name="RefSeq"/>
        </authorList>
    </citation>
    <scope>IDENTIFICATION</scope>
    <source>
        <tissue evidence="7 8">Muscle</tissue>
    </source>
</reference>
<evidence type="ECO:0000313" key="6">
    <source>
        <dbReference type="Proteomes" id="UP000694941"/>
    </source>
</evidence>
<dbReference type="RefSeq" id="XP_022241200.1">
    <property type="nucleotide sequence ID" value="XM_022385492.1"/>
</dbReference>
<dbReference type="SUPFAM" id="SSF50156">
    <property type="entry name" value="PDZ domain-like"/>
    <property type="match status" value="3"/>
</dbReference>
<evidence type="ECO:0000256" key="4">
    <source>
        <dbReference type="SAM" id="MobiDB-lite"/>
    </source>
</evidence>
<dbReference type="InterPro" id="IPR001478">
    <property type="entry name" value="PDZ"/>
</dbReference>
<organism evidence="6 7">
    <name type="scientific">Limulus polyphemus</name>
    <name type="common">Atlantic horseshoe crab</name>
    <dbReference type="NCBI Taxonomy" id="6850"/>
    <lineage>
        <taxon>Eukaryota</taxon>
        <taxon>Metazoa</taxon>
        <taxon>Ecdysozoa</taxon>
        <taxon>Arthropoda</taxon>
        <taxon>Chelicerata</taxon>
        <taxon>Merostomata</taxon>
        <taxon>Xiphosura</taxon>
        <taxon>Limulidae</taxon>
        <taxon>Limulus</taxon>
    </lineage>
</organism>
<feature type="region of interest" description="Disordered" evidence="4">
    <location>
        <begin position="560"/>
        <end position="626"/>
    </location>
</feature>
<feature type="compositionally biased region" description="Polar residues" evidence="4">
    <location>
        <begin position="82"/>
        <end position="94"/>
    </location>
</feature>
<feature type="compositionally biased region" description="Basic residues" evidence="4">
    <location>
        <begin position="338"/>
        <end position="348"/>
    </location>
</feature>
<dbReference type="PROSITE" id="PS50106">
    <property type="entry name" value="PDZ"/>
    <property type="match status" value="3"/>
</dbReference>
<dbReference type="Proteomes" id="UP000694941">
    <property type="component" value="Unplaced"/>
</dbReference>
<name>A0ABM1SC44_LIMPO</name>
<gene>
    <name evidence="7 8" type="primary">LOC106459079</name>
</gene>
<dbReference type="Gene3D" id="2.30.42.10">
    <property type="match status" value="3"/>
</dbReference>
<feature type="region of interest" description="Disordered" evidence="4">
    <location>
        <begin position="1"/>
        <end position="67"/>
    </location>
</feature>
<feature type="region of interest" description="Disordered" evidence="4">
    <location>
        <begin position="469"/>
        <end position="494"/>
    </location>
</feature>
<dbReference type="RefSeq" id="XP_022241199.1">
    <property type="nucleotide sequence ID" value="XM_022385491.1"/>
</dbReference>
<keyword evidence="2" id="KW-0677">Repeat</keyword>
<sequence>MSIWSSDSESQDMAGFSTELLHIPGSEINKPSTSRNTSGSRRSSPRSSLRYRSPSPTNSSSHVGGTHYKETTLVDEHLTTAITDSAGRTNSPQTPLVRRVSVKPSRHSDDDIGVGLSGGKENGQGIFVSSVKKGSGADRSGLNVGDQILAINNISFSDFTLQEAINILYSAKRKVQLTVIPSRSQETTHNVDLLHYLWMDSEGRPVSPLMDLAYDSSHHRGIGGRDNGIRTVTLNVEKGLPLGLLIRGGMEDGLGIFVTGVDNPSAADLAGLRVGDQILSVNDKSFKSIRHDEAVDILKFSPRMTMTVRFVGKVPHACTPYSGQSWYQDHQQLSSPRLSRRGSSRKREKPRDLETISTSPTEEAEKILDHRAQQVLTENEKISLAYYCNEYETRAMTVDAFVAVLMELLENPEKYLLMTHIRGIVRREDLDKFDDLIYKREIQTIKKEAHSPRGSFRKMNVSHHHRLTVPDHLTPHKEEPPAKNGGTSSQDSDVDVVNGNMSMYGMSKSARSVHSSRLQVSDNHRKFGLWKYSRLLPRHSLKSDTKGTNPATLLRRLTLRRHSSGGEGVNPEERRVSSRVTEERRWSLGSELLETHENDKPESRPVSSVQRERKSPNLPSFNGTQENFSNWLQVPHTRVRRHRSLPDPHAICARKHQQLQLPLHQHRSASMRLPGHRATPEPNGRLRIVIKKTRPLLGIAIEGGVNTGQPLPRIISIHASGAAFEAGGLKVGHIILEVNGFKTSKMEHRQVAQLIAESFYNSDSDQLELLVMEKAKTELEIRRSSFMVLE</sequence>
<evidence type="ECO:0000256" key="1">
    <source>
        <dbReference type="ARBA" id="ARBA00004316"/>
    </source>
</evidence>
<feature type="domain" description="PDZ" evidence="5">
    <location>
        <begin position="231"/>
        <end position="299"/>
    </location>
</feature>
<proteinExistence type="predicted"/>
<feature type="region of interest" description="Disordered" evidence="4">
    <location>
        <begin position="82"/>
        <end position="118"/>
    </location>
</feature>
<keyword evidence="6" id="KW-1185">Reference proteome</keyword>
<evidence type="ECO:0000256" key="3">
    <source>
        <dbReference type="ARBA" id="ARBA00023273"/>
    </source>
</evidence>
<accession>A0ABM1SC44</accession>
<feature type="compositionally biased region" description="Basic and acidic residues" evidence="4">
    <location>
        <begin position="593"/>
        <end position="603"/>
    </location>
</feature>
<dbReference type="PANTHER" id="PTHR23116:SF29">
    <property type="entry name" value="PDZ DOMAIN-CONTAINING PROTEIN 7"/>
    <property type="match status" value="1"/>
</dbReference>